<gene>
    <name evidence="3" type="ORF">EHT87_07535</name>
</gene>
<accession>A0A3P1CYQ0</accession>
<feature type="transmembrane region" description="Helical" evidence="1">
    <location>
        <begin position="67"/>
        <end position="86"/>
    </location>
</feature>
<proteinExistence type="predicted"/>
<keyword evidence="1" id="KW-0812">Transmembrane</keyword>
<evidence type="ECO:0000313" key="3">
    <source>
        <dbReference type="EMBL" id="RRB18116.1"/>
    </source>
</evidence>
<dbReference type="Proteomes" id="UP000274271">
    <property type="component" value="Unassembled WGS sequence"/>
</dbReference>
<evidence type="ECO:0000256" key="1">
    <source>
        <dbReference type="SAM" id="Phobius"/>
    </source>
</evidence>
<name>A0A3P1CYQ0_9BACT</name>
<dbReference type="InterPro" id="IPR005530">
    <property type="entry name" value="SPW"/>
</dbReference>
<feature type="transmembrane region" description="Helical" evidence="1">
    <location>
        <begin position="12"/>
        <end position="31"/>
    </location>
</feature>
<protein>
    <recommendedName>
        <fullName evidence="2">SPW repeat-containing integral membrane domain-containing protein</fullName>
    </recommendedName>
</protein>
<keyword evidence="1" id="KW-0472">Membrane</keyword>
<dbReference type="AlphaFoldDB" id="A0A3P1CYQ0"/>
<keyword evidence="4" id="KW-1185">Reference proteome</keyword>
<feature type="transmembrane region" description="Helical" evidence="1">
    <location>
        <begin position="37"/>
        <end position="55"/>
    </location>
</feature>
<evidence type="ECO:0000259" key="2">
    <source>
        <dbReference type="Pfam" id="PF03779"/>
    </source>
</evidence>
<reference evidence="3 4" key="1">
    <citation type="submission" date="2018-11" db="EMBL/GenBank/DDBJ databases">
        <authorList>
            <person name="Zhou Z."/>
            <person name="Wang G."/>
        </authorList>
    </citation>
    <scope>NUCLEOTIDE SEQUENCE [LARGE SCALE GENOMIC DNA]</scope>
    <source>
        <strain evidence="3 4">KCTC42998</strain>
    </source>
</reference>
<dbReference type="RefSeq" id="WP_124905388.1">
    <property type="nucleotide sequence ID" value="NZ_RQJP01000001.1"/>
</dbReference>
<sequence length="121" mass="13270">MRLIPTKVHGMLDYISGVFFAISPWVLGFATGDAAQWVPIILGGMAIVYSVFTDYELGLVRRLPMPVHLTLDVLSGVVMAASPWLFGFADRVYLPHVVFGIIEIGAGLFTQRAPYAARSTR</sequence>
<feature type="transmembrane region" description="Helical" evidence="1">
    <location>
        <begin position="92"/>
        <end position="111"/>
    </location>
</feature>
<evidence type="ECO:0000313" key="4">
    <source>
        <dbReference type="Proteomes" id="UP000274271"/>
    </source>
</evidence>
<keyword evidence="1" id="KW-1133">Transmembrane helix</keyword>
<dbReference type="EMBL" id="RQJP01000001">
    <property type="protein sequence ID" value="RRB18116.1"/>
    <property type="molecule type" value="Genomic_DNA"/>
</dbReference>
<organism evidence="3 4">
    <name type="scientific">Larkinella knui</name>
    <dbReference type="NCBI Taxonomy" id="2025310"/>
    <lineage>
        <taxon>Bacteria</taxon>
        <taxon>Pseudomonadati</taxon>
        <taxon>Bacteroidota</taxon>
        <taxon>Cytophagia</taxon>
        <taxon>Cytophagales</taxon>
        <taxon>Spirosomataceae</taxon>
        <taxon>Larkinella</taxon>
    </lineage>
</organism>
<feature type="domain" description="SPW repeat-containing integral membrane" evidence="2">
    <location>
        <begin position="9"/>
        <end position="108"/>
    </location>
</feature>
<comment type="caution">
    <text evidence="3">The sequence shown here is derived from an EMBL/GenBank/DDBJ whole genome shotgun (WGS) entry which is preliminary data.</text>
</comment>
<dbReference type="Pfam" id="PF03779">
    <property type="entry name" value="SPW"/>
    <property type="match status" value="1"/>
</dbReference>
<dbReference type="OrthoDB" id="129082at2"/>